<keyword evidence="1" id="KW-1133">Transmembrane helix</keyword>
<sequence length="152" mass="17177">MLAVSMAVVPPIAVLAVAIFVQTFYYLRVGMKNRSEMTRKFQKRAVVTVILMAVVPGIFVGIPFYGTLLMVLKRAVPYGKSVYFFKIYILKREAVFGFLDVFFGSPRVSAALFALANIHSLANSLTIVCRSTKYKRMMAYPIRYLQSRSANR</sequence>
<dbReference type="Proteomes" id="UP001328107">
    <property type="component" value="Unassembled WGS sequence"/>
</dbReference>
<organism evidence="2 3">
    <name type="scientific">Pristionchus mayeri</name>
    <dbReference type="NCBI Taxonomy" id="1317129"/>
    <lineage>
        <taxon>Eukaryota</taxon>
        <taxon>Metazoa</taxon>
        <taxon>Ecdysozoa</taxon>
        <taxon>Nematoda</taxon>
        <taxon>Chromadorea</taxon>
        <taxon>Rhabditida</taxon>
        <taxon>Rhabditina</taxon>
        <taxon>Diplogasteromorpha</taxon>
        <taxon>Diplogasteroidea</taxon>
        <taxon>Neodiplogasteridae</taxon>
        <taxon>Pristionchus</taxon>
    </lineage>
</organism>
<accession>A0AAN5CVG1</accession>
<keyword evidence="1" id="KW-0472">Membrane</keyword>
<evidence type="ECO:0008006" key="4">
    <source>
        <dbReference type="Google" id="ProtNLM"/>
    </source>
</evidence>
<keyword evidence="1" id="KW-0812">Transmembrane</keyword>
<feature type="transmembrane region" description="Helical" evidence="1">
    <location>
        <begin position="108"/>
        <end position="128"/>
    </location>
</feature>
<evidence type="ECO:0000313" key="2">
    <source>
        <dbReference type="EMBL" id="GMR51563.1"/>
    </source>
</evidence>
<comment type="caution">
    <text evidence="2">The sequence shown here is derived from an EMBL/GenBank/DDBJ whole genome shotgun (WGS) entry which is preliminary data.</text>
</comment>
<name>A0AAN5CVG1_9BILA</name>
<protein>
    <recommendedName>
        <fullName evidence="4">G protein-coupled receptor</fullName>
    </recommendedName>
</protein>
<feature type="transmembrane region" description="Helical" evidence="1">
    <location>
        <begin position="47"/>
        <end position="72"/>
    </location>
</feature>
<feature type="non-terminal residue" evidence="2">
    <location>
        <position position="152"/>
    </location>
</feature>
<evidence type="ECO:0000256" key="1">
    <source>
        <dbReference type="SAM" id="Phobius"/>
    </source>
</evidence>
<feature type="transmembrane region" description="Helical" evidence="1">
    <location>
        <begin position="6"/>
        <end position="27"/>
    </location>
</feature>
<evidence type="ECO:0000313" key="3">
    <source>
        <dbReference type="Proteomes" id="UP001328107"/>
    </source>
</evidence>
<gene>
    <name evidence="2" type="ORF">PMAYCL1PPCAC_21758</name>
</gene>
<keyword evidence="3" id="KW-1185">Reference proteome</keyword>
<proteinExistence type="predicted"/>
<dbReference type="AlphaFoldDB" id="A0AAN5CVG1"/>
<reference evidence="3" key="1">
    <citation type="submission" date="2022-10" db="EMBL/GenBank/DDBJ databases">
        <title>Genome assembly of Pristionchus species.</title>
        <authorList>
            <person name="Yoshida K."/>
            <person name="Sommer R.J."/>
        </authorList>
    </citation>
    <scope>NUCLEOTIDE SEQUENCE [LARGE SCALE GENOMIC DNA]</scope>
    <source>
        <strain evidence="3">RS5460</strain>
    </source>
</reference>
<dbReference type="EMBL" id="BTRK01000005">
    <property type="protein sequence ID" value="GMR51563.1"/>
    <property type="molecule type" value="Genomic_DNA"/>
</dbReference>